<organism evidence="2 3">
    <name type="scientific">Nocardia jiangsuensis</name>
    <dbReference type="NCBI Taxonomy" id="1691563"/>
    <lineage>
        <taxon>Bacteria</taxon>
        <taxon>Bacillati</taxon>
        <taxon>Actinomycetota</taxon>
        <taxon>Actinomycetes</taxon>
        <taxon>Mycobacteriales</taxon>
        <taxon>Nocardiaceae</taxon>
        <taxon>Nocardia</taxon>
    </lineage>
</organism>
<dbReference type="RefSeq" id="WP_378614974.1">
    <property type="nucleotide sequence ID" value="NZ_JBHSAX010000019.1"/>
</dbReference>
<keyword evidence="3" id="KW-1185">Reference proteome</keyword>
<protein>
    <submittedName>
        <fullName evidence="2">Uncharacterized protein</fullName>
    </submittedName>
</protein>
<proteinExistence type="predicted"/>
<reference evidence="3" key="1">
    <citation type="journal article" date="2019" name="Int. J. Syst. Evol. Microbiol.">
        <title>The Global Catalogue of Microorganisms (GCM) 10K type strain sequencing project: providing services to taxonomists for standard genome sequencing and annotation.</title>
        <authorList>
            <consortium name="The Broad Institute Genomics Platform"/>
            <consortium name="The Broad Institute Genome Sequencing Center for Infectious Disease"/>
            <person name="Wu L."/>
            <person name="Ma J."/>
        </authorList>
    </citation>
    <scope>NUCLEOTIDE SEQUENCE [LARGE SCALE GENOMIC DNA]</scope>
    <source>
        <strain evidence="3">CGMCC 4.7330</strain>
    </source>
</reference>
<evidence type="ECO:0000313" key="3">
    <source>
        <dbReference type="Proteomes" id="UP001595696"/>
    </source>
</evidence>
<keyword evidence="1" id="KW-0812">Transmembrane</keyword>
<keyword evidence="1" id="KW-0472">Membrane</keyword>
<feature type="transmembrane region" description="Helical" evidence="1">
    <location>
        <begin position="79"/>
        <end position="99"/>
    </location>
</feature>
<evidence type="ECO:0000313" key="2">
    <source>
        <dbReference type="EMBL" id="MFC3965223.1"/>
    </source>
</evidence>
<feature type="transmembrane region" description="Helical" evidence="1">
    <location>
        <begin position="105"/>
        <end position="124"/>
    </location>
</feature>
<keyword evidence="1" id="KW-1133">Transmembrane helix</keyword>
<gene>
    <name evidence="2" type="ORF">ACFO0B_24820</name>
</gene>
<sequence length="334" mass="36585">MICPHCQTSLLYRQRPKRICSSCGRPFALEPKESPFRLHDLRLRRLADRLSDGRGLLYTGPQLYFAAGRRTLPSTGRHYRFAAVGYTVLIGIVGGALLITGVLPVGPGLAGIAAVILVANLLLLRIRSRLARRSTVRMERSYADFSTQVLRPWQRVYGAPPARLTRDDFRPPAVPRPRIALLCPDRPTLSCLAANGAPATWQLALCERPEQVPPGVPVLVLHDAGVAGIGWARRVREALGPRAVLLGLSPATVRTARWAVRVKEQPVEAAELPPAIGAEDRQWLLDGWWSPVAALPPARLLALVQRGVDRVAEAADPDRRRAGQVGFLTWPTPA</sequence>
<evidence type="ECO:0000256" key="1">
    <source>
        <dbReference type="SAM" id="Phobius"/>
    </source>
</evidence>
<comment type="caution">
    <text evidence="2">The sequence shown here is derived from an EMBL/GenBank/DDBJ whole genome shotgun (WGS) entry which is preliminary data.</text>
</comment>
<accession>A0ABV8DZ86</accession>
<dbReference type="Proteomes" id="UP001595696">
    <property type="component" value="Unassembled WGS sequence"/>
</dbReference>
<dbReference type="EMBL" id="JBHSAX010000019">
    <property type="protein sequence ID" value="MFC3965223.1"/>
    <property type="molecule type" value="Genomic_DNA"/>
</dbReference>
<name>A0ABV8DZ86_9NOCA</name>